<evidence type="ECO:0000313" key="2">
    <source>
        <dbReference type="Proteomes" id="UP000735302"/>
    </source>
</evidence>
<dbReference type="AlphaFoldDB" id="A0AAV3Z7V6"/>
<comment type="caution">
    <text evidence="1">The sequence shown here is derived from an EMBL/GenBank/DDBJ whole genome shotgun (WGS) entry which is preliminary data.</text>
</comment>
<sequence>MLCIVYVRQYHETFEPYFSETFHGQCIFFLGTESFSPQLILLGLLFSQPGEFIGDSRLEHWPLISLVRGIGDSKLGYWPSISLVVDIGDGGLRHWPLISRVGDIGNGGLEHWPSIALVGDVGEGGLGH</sequence>
<name>A0AAV3Z7V6_9GAST</name>
<proteinExistence type="predicted"/>
<evidence type="ECO:0000313" key="1">
    <source>
        <dbReference type="EMBL" id="GFN90812.1"/>
    </source>
</evidence>
<organism evidence="1 2">
    <name type="scientific">Plakobranchus ocellatus</name>
    <dbReference type="NCBI Taxonomy" id="259542"/>
    <lineage>
        <taxon>Eukaryota</taxon>
        <taxon>Metazoa</taxon>
        <taxon>Spiralia</taxon>
        <taxon>Lophotrochozoa</taxon>
        <taxon>Mollusca</taxon>
        <taxon>Gastropoda</taxon>
        <taxon>Heterobranchia</taxon>
        <taxon>Euthyneura</taxon>
        <taxon>Panpulmonata</taxon>
        <taxon>Sacoglossa</taxon>
        <taxon>Placobranchoidea</taxon>
        <taxon>Plakobranchidae</taxon>
        <taxon>Plakobranchus</taxon>
    </lineage>
</organism>
<accession>A0AAV3Z7V6</accession>
<gene>
    <name evidence="1" type="ORF">PoB_001731800</name>
</gene>
<protein>
    <submittedName>
        <fullName evidence="1">Uncharacterized protein</fullName>
    </submittedName>
</protein>
<keyword evidence="2" id="KW-1185">Reference proteome</keyword>
<reference evidence="1 2" key="1">
    <citation type="journal article" date="2021" name="Elife">
        <title>Chloroplast acquisition without the gene transfer in kleptoplastic sea slugs, Plakobranchus ocellatus.</title>
        <authorList>
            <person name="Maeda T."/>
            <person name="Takahashi S."/>
            <person name="Yoshida T."/>
            <person name="Shimamura S."/>
            <person name="Takaki Y."/>
            <person name="Nagai Y."/>
            <person name="Toyoda A."/>
            <person name="Suzuki Y."/>
            <person name="Arimoto A."/>
            <person name="Ishii H."/>
            <person name="Satoh N."/>
            <person name="Nishiyama T."/>
            <person name="Hasebe M."/>
            <person name="Maruyama T."/>
            <person name="Minagawa J."/>
            <person name="Obokata J."/>
            <person name="Shigenobu S."/>
        </authorList>
    </citation>
    <scope>NUCLEOTIDE SEQUENCE [LARGE SCALE GENOMIC DNA]</scope>
</reference>
<dbReference type="EMBL" id="BLXT01002061">
    <property type="protein sequence ID" value="GFN90812.1"/>
    <property type="molecule type" value="Genomic_DNA"/>
</dbReference>
<dbReference type="Proteomes" id="UP000735302">
    <property type="component" value="Unassembled WGS sequence"/>
</dbReference>